<dbReference type="Proteomes" id="UP000824469">
    <property type="component" value="Unassembled WGS sequence"/>
</dbReference>
<protein>
    <submittedName>
        <fullName evidence="1">Uncharacterized protein</fullName>
    </submittedName>
</protein>
<keyword evidence="2" id="KW-1185">Reference proteome</keyword>
<name>A0AA38G4K1_TAXCH</name>
<dbReference type="EMBL" id="JAHRHJ020000005">
    <property type="protein sequence ID" value="KAH9314603.1"/>
    <property type="molecule type" value="Genomic_DNA"/>
</dbReference>
<comment type="caution">
    <text evidence="1">The sequence shown here is derived from an EMBL/GenBank/DDBJ whole genome shotgun (WGS) entry which is preliminary data.</text>
</comment>
<evidence type="ECO:0000313" key="1">
    <source>
        <dbReference type="EMBL" id="KAH9314603.1"/>
    </source>
</evidence>
<reference evidence="1 2" key="1">
    <citation type="journal article" date="2021" name="Nat. Plants">
        <title>The Taxus genome provides insights into paclitaxel biosynthesis.</title>
        <authorList>
            <person name="Xiong X."/>
            <person name="Gou J."/>
            <person name="Liao Q."/>
            <person name="Li Y."/>
            <person name="Zhou Q."/>
            <person name="Bi G."/>
            <person name="Li C."/>
            <person name="Du R."/>
            <person name="Wang X."/>
            <person name="Sun T."/>
            <person name="Guo L."/>
            <person name="Liang H."/>
            <person name="Lu P."/>
            <person name="Wu Y."/>
            <person name="Zhang Z."/>
            <person name="Ro D.K."/>
            <person name="Shang Y."/>
            <person name="Huang S."/>
            <person name="Yan J."/>
        </authorList>
    </citation>
    <scope>NUCLEOTIDE SEQUENCE [LARGE SCALE GENOMIC DNA]</scope>
    <source>
        <strain evidence="1">Ta-2019</strain>
    </source>
</reference>
<accession>A0AA38G4K1</accession>
<dbReference type="AlphaFoldDB" id="A0AA38G4K1"/>
<evidence type="ECO:0000313" key="2">
    <source>
        <dbReference type="Proteomes" id="UP000824469"/>
    </source>
</evidence>
<gene>
    <name evidence="1" type="ORF">KI387_023230</name>
</gene>
<feature type="non-terminal residue" evidence="1">
    <location>
        <position position="1"/>
    </location>
</feature>
<organism evidence="1 2">
    <name type="scientific">Taxus chinensis</name>
    <name type="common">Chinese yew</name>
    <name type="synonym">Taxus wallichiana var. chinensis</name>
    <dbReference type="NCBI Taxonomy" id="29808"/>
    <lineage>
        <taxon>Eukaryota</taxon>
        <taxon>Viridiplantae</taxon>
        <taxon>Streptophyta</taxon>
        <taxon>Embryophyta</taxon>
        <taxon>Tracheophyta</taxon>
        <taxon>Spermatophyta</taxon>
        <taxon>Pinopsida</taxon>
        <taxon>Pinidae</taxon>
        <taxon>Conifers II</taxon>
        <taxon>Cupressales</taxon>
        <taxon>Taxaceae</taxon>
        <taxon>Taxus</taxon>
    </lineage>
</organism>
<proteinExistence type="predicted"/>
<feature type="non-terminal residue" evidence="1">
    <location>
        <position position="121"/>
    </location>
</feature>
<sequence length="121" mass="12738">VDESYQLDLDKGGWIHLDKGGGCDMRATLDLDDVEDEGYLGDGYGEGTTIDLVNLGDEVDDGGIGTSLYWVRDGVGRGLVLDLLGLGGYDLGVTLDVLESLDGGFEIVLDDRVVVGLGNEG</sequence>